<dbReference type="OrthoDB" id="8919536at2"/>
<organism evidence="1 2">
    <name type="scientific">Massilia oculi</name>
    <dbReference type="NCBI Taxonomy" id="945844"/>
    <lineage>
        <taxon>Bacteria</taxon>
        <taxon>Pseudomonadati</taxon>
        <taxon>Pseudomonadota</taxon>
        <taxon>Betaproteobacteria</taxon>
        <taxon>Burkholderiales</taxon>
        <taxon>Oxalobacteraceae</taxon>
        <taxon>Telluria group</taxon>
        <taxon>Massilia</taxon>
    </lineage>
</organism>
<dbReference type="AlphaFoldDB" id="A0A2S2DLC8"/>
<reference evidence="1 2" key="1">
    <citation type="submission" date="2018-05" db="EMBL/GenBank/DDBJ databases">
        <title>Complete genome sequence of Massilia oculi sp. nov. CCUG 43427T (=DSM 26321T), the type strain of M. oculi, and comparison with genome sequences of other Massilia strains.</title>
        <authorList>
            <person name="Zhu B."/>
        </authorList>
    </citation>
    <scope>NUCLEOTIDE SEQUENCE [LARGE SCALE GENOMIC DNA]</scope>
    <source>
        <strain evidence="1 2">CCUG 43427</strain>
    </source>
</reference>
<name>A0A2S2DLC8_9BURK</name>
<evidence type="ECO:0000313" key="1">
    <source>
        <dbReference type="EMBL" id="AWL06144.1"/>
    </source>
</evidence>
<accession>A0A2S2DLC8</accession>
<proteinExistence type="predicted"/>
<dbReference type="Proteomes" id="UP000245820">
    <property type="component" value="Chromosome"/>
</dbReference>
<gene>
    <name evidence="1" type="ORF">DIR46_18025</name>
</gene>
<dbReference type="RefSeq" id="WP_109346468.1">
    <property type="nucleotide sequence ID" value="NZ_CP029343.1"/>
</dbReference>
<dbReference type="EMBL" id="CP029343">
    <property type="protein sequence ID" value="AWL06144.1"/>
    <property type="molecule type" value="Genomic_DNA"/>
</dbReference>
<keyword evidence="2" id="KW-1185">Reference proteome</keyword>
<sequence>MNLSFSDAFRAFGATLTNPQWAYSSIASNGSMVISCWAHKLKLANRVLTYTDRLSRWHLNAPEKNLLTEHLRKAHDEDLDVRLVIDKTNQPEVVERGEEAASLKKEFYIKENVAGKVTVFDGNNFVIEFRQR</sequence>
<protein>
    <submittedName>
        <fullName evidence="1">Uncharacterized protein</fullName>
    </submittedName>
</protein>
<dbReference type="KEGG" id="mtim:DIR46_18025"/>
<evidence type="ECO:0000313" key="2">
    <source>
        <dbReference type="Proteomes" id="UP000245820"/>
    </source>
</evidence>